<protein>
    <submittedName>
        <fullName evidence="1">Uncharacterized protein</fullName>
    </submittedName>
</protein>
<dbReference type="AlphaFoldDB" id="A0AAV4XC67"/>
<dbReference type="Proteomes" id="UP001054945">
    <property type="component" value="Unassembled WGS sequence"/>
</dbReference>
<dbReference type="EMBL" id="BPLR01017408">
    <property type="protein sequence ID" value="GIY91384.1"/>
    <property type="molecule type" value="Genomic_DNA"/>
</dbReference>
<evidence type="ECO:0000313" key="1">
    <source>
        <dbReference type="EMBL" id="GIY91384.1"/>
    </source>
</evidence>
<sequence length="136" mass="15701">MFPGVFHSTLNKQLFSGRADKAGSCQPNQQLEMKKVRSLGLHRGRTSKRFLNVIAFFKSVCDCPNSLYHKAEKKLYVRNERVQKEFRNISWIERVKRLQTRSYSDFKRGCLNRRLTAFNRRGQPGSSTQGSSGSLL</sequence>
<proteinExistence type="predicted"/>
<evidence type="ECO:0000313" key="2">
    <source>
        <dbReference type="Proteomes" id="UP001054945"/>
    </source>
</evidence>
<gene>
    <name evidence="1" type="ORF">CEXT_512101</name>
</gene>
<organism evidence="1 2">
    <name type="scientific">Caerostris extrusa</name>
    <name type="common">Bark spider</name>
    <name type="synonym">Caerostris bankana</name>
    <dbReference type="NCBI Taxonomy" id="172846"/>
    <lineage>
        <taxon>Eukaryota</taxon>
        <taxon>Metazoa</taxon>
        <taxon>Ecdysozoa</taxon>
        <taxon>Arthropoda</taxon>
        <taxon>Chelicerata</taxon>
        <taxon>Arachnida</taxon>
        <taxon>Araneae</taxon>
        <taxon>Araneomorphae</taxon>
        <taxon>Entelegynae</taxon>
        <taxon>Araneoidea</taxon>
        <taxon>Araneidae</taxon>
        <taxon>Caerostris</taxon>
    </lineage>
</organism>
<reference evidence="1 2" key="1">
    <citation type="submission" date="2021-06" db="EMBL/GenBank/DDBJ databases">
        <title>Caerostris extrusa draft genome.</title>
        <authorList>
            <person name="Kono N."/>
            <person name="Arakawa K."/>
        </authorList>
    </citation>
    <scope>NUCLEOTIDE SEQUENCE [LARGE SCALE GENOMIC DNA]</scope>
</reference>
<comment type="caution">
    <text evidence="1">The sequence shown here is derived from an EMBL/GenBank/DDBJ whole genome shotgun (WGS) entry which is preliminary data.</text>
</comment>
<accession>A0AAV4XC67</accession>
<name>A0AAV4XC67_CAEEX</name>
<keyword evidence="2" id="KW-1185">Reference proteome</keyword>